<feature type="non-terminal residue" evidence="1">
    <location>
        <position position="38"/>
    </location>
</feature>
<evidence type="ECO:0000313" key="1">
    <source>
        <dbReference type="EMBL" id="MCI59989.1"/>
    </source>
</evidence>
<proteinExistence type="predicted"/>
<evidence type="ECO:0000313" key="2">
    <source>
        <dbReference type="Proteomes" id="UP000265520"/>
    </source>
</evidence>
<sequence>MLSLKCFGWRHDVSFSCGHEALTPLYVSHNAPPDSPTS</sequence>
<protein>
    <submittedName>
        <fullName evidence="1">Uncharacterized protein</fullName>
    </submittedName>
</protein>
<dbReference type="EMBL" id="LXQA010573365">
    <property type="protein sequence ID" value="MCI59989.1"/>
    <property type="molecule type" value="Genomic_DNA"/>
</dbReference>
<keyword evidence="2" id="KW-1185">Reference proteome</keyword>
<name>A0A392TFR4_9FABA</name>
<dbReference type="Proteomes" id="UP000265520">
    <property type="component" value="Unassembled WGS sequence"/>
</dbReference>
<reference evidence="1 2" key="1">
    <citation type="journal article" date="2018" name="Front. Plant Sci.">
        <title>Red Clover (Trifolium pratense) and Zigzag Clover (T. medium) - A Picture of Genomic Similarities and Differences.</title>
        <authorList>
            <person name="Dluhosova J."/>
            <person name="Istvanek J."/>
            <person name="Nedelnik J."/>
            <person name="Repkova J."/>
        </authorList>
    </citation>
    <scope>NUCLEOTIDE SEQUENCE [LARGE SCALE GENOMIC DNA]</scope>
    <source>
        <strain evidence="2">cv. 10/8</strain>
        <tissue evidence="1">Leaf</tissue>
    </source>
</reference>
<accession>A0A392TFR4</accession>
<organism evidence="1 2">
    <name type="scientific">Trifolium medium</name>
    <dbReference type="NCBI Taxonomy" id="97028"/>
    <lineage>
        <taxon>Eukaryota</taxon>
        <taxon>Viridiplantae</taxon>
        <taxon>Streptophyta</taxon>
        <taxon>Embryophyta</taxon>
        <taxon>Tracheophyta</taxon>
        <taxon>Spermatophyta</taxon>
        <taxon>Magnoliopsida</taxon>
        <taxon>eudicotyledons</taxon>
        <taxon>Gunneridae</taxon>
        <taxon>Pentapetalae</taxon>
        <taxon>rosids</taxon>
        <taxon>fabids</taxon>
        <taxon>Fabales</taxon>
        <taxon>Fabaceae</taxon>
        <taxon>Papilionoideae</taxon>
        <taxon>50 kb inversion clade</taxon>
        <taxon>NPAAA clade</taxon>
        <taxon>Hologalegina</taxon>
        <taxon>IRL clade</taxon>
        <taxon>Trifolieae</taxon>
        <taxon>Trifolium</taxon>
    </lineage>
</organism>
<dbReference type="AlphaFoldDB" id="A0A392TFR4"/>
<comment type="caution">
    <text evidence="1">The sequence shown here is derived from an EMBL/GenBank/DDBJ whole genome shotgun (WGS) entry which is preliminary data.</text>
</comment>